<dbReference type="GO" id="GO:0005886">
    <property type="term" value="C:plasma membrane"/>
    <property type="evidence" value="ECO:0007669"/>
    <property type="project" value="UniProtKB-SubCell"/>
</dbReference>
<protein>
    <submittedName>
        <fullName evidence="8">DUF350 domain-containing protein</fullName>
    </submittedName>
</protein>
<keyword evidence="4 7" id="KW-0812">Transmembrane</keyword>
<dbReference type="AlphaFoldDB" id="A0A8J7PJ52"/>
<keyword evidence="6 7" id="KW-0472">Membrane</keyword>
<organism evidence="8 9">
    <name type="scientific">Candidatus Obscuribacter phosphatis</name>
    <dbReference type="NCBI Taxonomy" id="1906157"/>
    <lineage>
        <taxon>Bacteria</taxon>
        <taxon>Bacillati</taxon>
        <taxon>Candidatus Melainabacteria</taxon>
        <taxon>Candidatus Obscuribacterales</taxon>
        <taxon>Candidatus Obscuribacteraceae</taxon>
        <taxon>Candidatus Obscuribacter</taxon>
    </lineage>
</organism>
<reference evidence="8" key="1">
    <citation type="submission" date="2021-02" db="EMBL/GenBank/DDBJ databases">
        <title>Genome-Resolved Metagenomics of a Microbial Community Performing Photosynthetic Biological Nutrient Removal.</title>
        <authorList>
            <person name="Mcdaniel E.A."/>
        </authorList>
    </citation>
    <scope>NUCLEOTIDE SEQUENCE</scope>
    <source>
        <strain evidence="8">UWPOB_OBS1</strain>
    </source>
</reference>
<proteinExistence type="inferred from homology"/>
<evidence type="ECO:0000256" key="1">
    <source>
        <dbReference type="ARBA" id="ARBA00004651"/>
    </source>
</evidence>
<evidence type="ECO:0000313" key="8">
    <source>
        <dbReference type="EMBL" id="MBN8661323.1"/>
    </source>
</evidence>
<dbReference type="Proteomes" id="UP000664277">
    <property type="component" value="Unassembled WGS sequence"/>
</dbReference>
<evidence type="ECO:0000256" key="5">
    <source>
        <dbReference type="ARBA" id="ARBA00022989"/>
    </source>
</evidence>
<comment type="subcellular location">
    <subcellularLocation>
        <location evidence="1">Cell membrane</location>
        <topology evidence="1">Multi-pass membrane protein</topology>
    </subcellularLocation>
</comment>
<name>A0A8J7PJ52_9BACT</name>
<comment type="similarity">
    <text evidence="2">Belongs to the UPF0719 family.</text>
</comment>
<dbReference type="InterPro" id="IPR007140">
    <property type="entry name" value="DUF350"/>
</dbReference>
<dbReference type="Pfam" id="PF03994">
    <property type="entry name" value="DUF350"/>
    <property type="match status" value="1"/>
</dbReference>
<evidence type="ECO:0000256" key="7">
    <source>
        <dbReference type="SAM" id="Phobius"/>
    </source>
</evidence>
<feature type="transmembrane region" description="Helical" evidence="7">
    <location>
        <begin position="51"/>
        <end position="70"/>
    </location>
</feature>
<sequence>MDQVISLKYIVASVVYSALGIAILSTTFMVFDKITPGDMWKEIVHEKNLPLAIALAAMTLAVGQIVASAIHG</sequence>
<comment type="caution">
    <text evidence="8">The sequence shown here is derived from an EMBL/GenBank/DDBJ whole genome shotgun (WGS) entry which is preliminary data.</text>
</comment>
<evidence type="ECO:0000256" key="6">
    <source>
        <dbReference type="ARBA" id="ARBA00023136"/>
    </source>
</evidence>
<keyword evidence="5 7" id="KW-1133">Transmembrane helix</keyword>
<gene>
    <name evidence="8" type="ORF">J0M35_13225</name>
</gene>
<evidence type="ECO:0000256" key="3">
    <source>
        <dbReference type="ARBA" id="ARBA00022475"/>
    </source>
</evidence>
<keyword evidence="3" id="KW-1003">Cell membrane</keyword>
<accession>A0A8J7PJ52</accession>
<dbReference type="EMBL" id="JAFLCK010000019">
    <property type="protein sequence ID" value="MBN8661323.1"/>
    <property type="molecule type" value="Genomic_DNA"/>
</dbReference>
<feature type="transmembrane region" description="Helical" evidence="7">
    <location>
        <begin position="7"/>
        <end position="31"/>
    </location>
</feature>
<evidence type="ECO:0000256" key="4">
    <source>
        <dbReference type="ARBA" id="ARBA00022692"/>
    </source>
</evidence>
<evidence type="ECO:0000313" key="9">
    <source>
        <dbReference type="Proteomes" id="UP000664277"/>
    </source>
</evidence>
<evidence type="ECO:0000256" key="2">
    <source>
        <dbReference type="ARBA" id="ARBA00005779"/>
    </source>
</evidence>